<reference evidence="6 7" key="1">
    <citation type="submission" date="2017-11" db="EMBL/GenBank/DDBJ databases">
        <title>Rhodohalobacter 15182 sp. nov., isolated from a salt lake.</title>
        <authorList>
            <person name="Han S."/>
        </authorList>
    </citation>
    <scope>NUCLEOTIDE SEQUENCE [LARGE SCALE GENOMIC DNA]</scope>
    <source>
        <strain evidence="6 7">15182</strain>
    </source>
</reference>
<protein>
    <submittedName>
        <fullName evidence="6">LysR family transcriptional regulator</fullName>
    </submittedName>
</protein>
<name>A0A2N0VM21_9BACT</name>
<dbReference type="InterPro" id="IPR036388">
    <property type="entry name" value="WH-like_DNA-bd_sf"/>
</dbReference>
<accession>A0A2N0VM21</accession>
<comment type="similarity">
    <text evidence="1">Belongs to the LysR transcriptional regulatory family.</text>
</comment>
<dbReference type="GO" id="GO:0000976">
    <property type="term" value="F:transcription cis-regulatory region binding"/>
    <property type="evidence" value="ECO:0007669"/>
    <property type="project" value="TreeGrafter"/>
</dbReference>
<proteinExistence type="inferred from homology"/>
<dbReference type="Proteomes" id="UP000233398">
    <property type="component" value="Unassembled WGS sequence"/>
</dbReference>
<dbReference type="InterPro" id="IPR000847">
    <property type="entry name" value="LysR_HTH_N"/>
</dbReference>
<keyword evidence="7" id="KW-1185">Reference proteome</keyword>
<dbReference type="OrthoDB" id="9785745at2"/>
<dbReference type="EMBL" id="PISP01000001">
    <property type="protein sequence ID" value="PKD45209.1"/>
    <property type="molecule type" value="Genomic_DNA"/>
</dbReference>
<dbReference type="GO" id="GO:0003700">
    <property type="term" value="F:DNA-binding transcription factor activity"/>
    <property type="evidence" value="ECO:0007669"/>
    <property type="project" value="InterPro"/>
</dbReference>
<dbReference type="Gene3D" id="3.40.190.290">
    <property type="match status" value="1"/>
</dbReference>
<comment type="caution">
    <text evidence="6">The sequence shown here is derived from an EMBL/GenBank/DDBJ whole genome shotgun (WGS) entry which is preliminary data.</text>
</comment>
<evidence type="ECO:0000256" key="3">
    <source>
        <dbReference type="ARBA" id="ARBA00023125"/>
    </source>
</evidence>
<dbReference type="RefSeq" id="WP_101072783.1">
    <property type="nucleotide sequence ID" value="NZ_PISP01000001.1"/>
</dbReference>
<dbReference type="PANTHER" id="PTHR30126">
    <property type="entry name" value="HTH-TYPE TRANSCRIPTIONAL REGULATOR"/>
    <property type="match status" value="1"/>
</dbReference>
<dbReference type="SUPFAM" id="SSF46785">
    <property type="entry name" value="Winged helix' DNA-binding domain"/>
    <property type="match status" value="1"/>
</dbReference>
<keyword evidence="2" id="KW-0805">Transcription regulation</keyword>
<evidence type="ECO:0000256" key="1">
    <source>
        <dbReference type="ARBA" id="ARBA00009437"/>
    </source>
</evidence>
<dbReference type="Gene3D" id="1.10.10.10">
    <property type="entry name" value="Winged helix-like DNA-binding domain superfamily/Winged helix DNA-binding domain"/>
    <property type="match status" value="1"/>
</dbReference>
<dbReference type="InterPro" id="IPR036390">
    <property type="entry name" value="WH_DNA-bd_sf"/>
</dbReference>
<dbReference type="InterPro" id="IPR005119">
    <property type="entry name" value="LysR_subst-bd"/>
</dbReference>
<gene>
    <name evidence="6" type="ORF">CWD77_07105</name>
</gene>
<dbReference type="AlphaFoldDB" id="A0A2N0VM21"/>
<dbReference type="SUPFAM" id="SSF53850">
    <property type="entry name" value="Periplasmic binding protein-like II"/>
    <property type="match status" value="1"/>
</dbReference>
<evidence type="ECO:0000313" key="7">
    <source>
        <dbReference type="Proteomes" id="UP000233398"/>
    </source>
</evidence>
<evidence type="ECO:0000256" key="4">
    <source>
        <dbReference type="ARBA" id="ARBA00023163"/>
    </source>
</evidence>
<dbReference type="PRINTS" id="PR00039">
    <property type="entry name" value="HTHLYSR"/>
</dbReference>
<dbReference type="Pfam" id="PF00126">
    <property type="entry name" value="HTH_1"/>
    <property type="match status" value="1"/>
</dbReference>
<dbReference type="Pfam" id="PF03466">
    <property type="entry name" value="LysR_substrate"/>
    <property type="match status" value="1"/>
</dbReference>
<keyword evidence="4" id="KW-0804">Transcription</keyword>
<dbReference type="PROSITE" id="PS50931">
    <property type="entry name" value="HTH_LYSR"/>
    <property type="match status" value="1"/>
</dbReference>
<evidence type="ECO:0000256" key="2">
    <source>
        <dbReference type="ARBA" id="ARBA00023015"/>
    </source>
</evidence>
<dbReference type="PANTHER" id="PTHR30126:SF5">
    <property type="entry name" value="HTH-TYPE TRANSCRIPTIONAL ACTIVATOR CMPR"/>
    <property type="match status" value="1"/>
</dbReference>
<evidence type="ECO:0000313" key="6">
    <source>
        <dbReference type="EMBL" id="PKD45209.1"/>
    </source>
</evidence>
<evidence type="ECO:0000259" key="5">
    <source>
        <dbReference type="PROSITE" id="PS50931"/>
    </source>
</evidence>
<organism evidence="6 7">
    <name type="scientific">Rhodohalobacter barkolensis</name>
    <dbReference type="NCBI Taxonomy" id="2053187"/>
    <lineage>
        <taxon>Bacteria</taxon>
        <taxon>Pseudomonadati</taxon>
        <taxon>Balneolota</taxon>
        <taxon>Balneolia</taxon>
        <taxon>Balneolales</taxon>
        <taxon>Balneolaceae</taxon>
        <taxon>Rhodohalobacter</taxon>
    </lineage>
</organism>
<feature type="domain" description="HTH lysR-type" evidence="5">
    <location>
        <begin position="1"/>
        <end position="60"/>
    </location>
</feature>
<sequence length="300" mass="33915">MSYTLHQLDVFASVAKNRSFTKAAKELFMSQPAVSIQVKKLQEHFEIDLVEVIGKQLHLTEAGIELYNSHKKITNELKNLDMALTELKGVMKGKLSIVAVSTAKYFMPYILGEFRNEFPQVQISLKVTDRIEVTSLLKENSCDLAVFSQLPDEMSLEYVEFLSNPLVLAASPKHDIANKKNIQWKELEEFDFLIRETGSGTRLVMENLFNQENINPEIVMELSTNEAVKQAIMAGIGISLVSRYSLINEEKMGKISVLDVEGLPYVNNWKLVYPKGKKLSPVARSFIQFSKTKDIHAIIG</sequence>
<keyword evidence="3" id="KW-0238">DNA-binding</keyword>